<dbReference type="InterPro" id="IPR013096">
    <property type="entry name" value="Cupin_2"/>
</dbReference>
<organism evidence="3 4">
    <name type="scientific">Mordavella massiliensis</name>
    <dbReference type="NCBI Taxonomy" id="1871024"/>
    <lineage>
        <taxon>Bacteria</taxon>
        <taxon>Bacillati</taxon>
        <taxon>Bacillota</taxon>
        <taxon>Clostridia</taxon>
        <taxon>Eubacteriales</taxon>
        <taxon>Clostridiaceae</taxon>
        <taxon>Mordavella</taxon>
    </lineage>
</organism>
<protein>
    <submittedName>
        <fullName evidence="3">Cupin domain-containing protein</fullName>
    </submittedName>
</protein>
<dbReference type="CDD" id="cd02221">
    <property type="entry name" value="cupin_TM1287-like"/>
    <property type="match status" value="1"/>
</dbReference>
<accession>A0A938X9F8</accession>
<name>A0A938X9F8_9CLOT</name>
<dbReference type="InterPro" id="IPR051610">
    <property type="entry name" value="GPI/OXD"/>
</dbReference>
<reference evidence="3" key="1">
    <citation type="submission" date="2020-08" db="EMBL/GenBank/DDBJ databases">
        <authorList>
            <person name="Cejkova D."/>
            <person name="Kubasova T."/>
            <person name="Jahodarova E."/>
            <person name="Rychlik I."/>
        </authorList>
    </citation>
    <scope>NUCLEOTIDE SEQUENCE</scope>
    <source>
        <strain evidence="3">An582</strain>
    </source>
</reference>
<evidence type="ECO:0000313" key="4">
    <source>
        <dbReference type="Proteomes" id="UP000705508"/>
    </source>
</evidence>
<evidence type="ECO:0000259" key="2">
    <source>
        <dbReference type="Pfam" id="PF07883"/>
    </source>
</evidence>
<dbReference type="EMBL" id="JACJKS010000004">
    <property type="protein sequence ID" value="MBM6947910.1"/>
    <property type="molecule type" value="Genomic_DNA"/>
</dbReference>
<keyword evidence="1" id="KW-0479">Metal-binding</keyword>
<dbReference type="Proteomes" id="UP000705508">
    <property type="component" value="Unassembled WGS sequence"/>
</dbReference>
<evidence type="ECO:0000313" key="3">
    <source>
        <dbReference type="EMBL" id="MBM6947910.1"/>
    </source>
</evidence>
<dbReference type="PANTHER" id="PTHR35848:SF6">
    <property type="entry name" value="CUPIN TYPE-2 DOMAIN-CONTAINING PROTEIN"/>
    <property type="match status" value="1"/>
</dbReference>
<dbReference type="SUPFAM" id="SSF51182">
    <property type="entry name" value="RmlC-like cupins"/>
    <property type="match status" value="1"/>
</dbReference>
<dbReference type="AlphaFoldDB" id="A0A938X9F8"/>
<dbReference type="GO" id="GO:0046872">
    <property type="term" value="F:metal ion binding"/>
    <property type="evidence" value="ECO:0007669"/>
    <property type="project" value="UniProtKB-KW"/>
</dbReference>
<comment type="caution">
    <text evidence="3">The sequence shown here is derived from an EMBL/GenBank/DDBJ whole genome shotgun (WGS) entry which is preliminary data.</text>
</comment>
<dbReference type="PANTHER" id="PTHR35848">
    <property type="entry name" value="OXALATE-BINDING PROTEIN"/>
    <property type="match status" value="1"/>
</dbReference>
<proteinExistence type="predicted"/>
<dbReference type="Pfam" id="PF07883">
    <property type="entry name" value="Cupin_2"/>
    <property type="match status" value="1"/>
</dbReference>
<gene>
    <name evidence="3" type="ORF">H6A20_04415</name>
</gene>
<feature type="domain" description="Cupin type-2" evidence="2">
    <location>
        <begin position="42"/>
        <end position="107"/>
    </location>
</feature>
<dbReference type="RefSeq" id="WP_204905956.1">
    <property type="nucleotide sequence ID" value="NZ_JACJKS010000004.1"/>
</dbReference>
<evidence type="ECO:0000256" key="1">
    <source>
        <dbReference type="ARBA" id="ARBA00022723"/>
    </source>
</evidence>
<reference evidence="3" key="2">
    <citation type="journal article" date="2021" name="Sci. Rep.">
        <title>The distribution of antibiotic resistance genes in chicken gut microbiota commensals.</title>
        <authorList>
            <person name="Juricova H."/>
            <person name="Matiasovicova J."/>
            <person name="Kubasova T."/>
            <person name="Cejkova D."/>
            <person name="Rychlik I."/>
        </authorList>
    </citation>
    <scope>NUCLEOTIDE SEQUENCE</scope>
    <source>
        <strain evidence="3">An582</strain>
    </source>
</reference>
<dbReference type="InterPro" id="IPR011051">
    <property type="entry name" value="RmlC_Cupin_sf"/>
</dbReference>
<dbReference type="InterPro" id="IPR014710">
    <property type="entry name" value="RmlC-like_jellyroll"/>
</dbReference>
<dbReference type="Gene3D" id="2.60.120.10">
    <property type="entry name" value="Jelly Rolls"/>
    <property type="match status" value="1"/>
</dbReference>
<sequence>MTKATDRETVKVEKASGGEGYILKEALLTGEELGEHCKMFSRVTIKPGCSLGYHEHHGETETYYVLSGTGIYDDNGTEVTIEAGDVTFCKDGDGHGVRNAGDEDLVFAALILKK</sequence>